<evidence type="ECO:0000313" key="10">
    <source>
        <dbReference type="Proteomes" id="UP000223913"/>
    </source>
</evidence>
<gene>
    <name evidence="9" type="ORF">CRP01_10715</name>
</gene>
<dbReference type="GO" id="GO:0005886">
    <property type="term" value="C:plasma membrane"/>
    <property type="evidence" value="ECO:0007669"/>
    <property type="project" value="UniProtKB-SubCell"/>
</dbReference>
<feature type="transmembrane region" description="Helical" evidence="7">
    <location>
        <begin position="34"/>
        <end position="55"/>
    </location>
</feature>
<feature type="transmembrane region" description="Helical" evidence="7">
    <location>
        <begin position="67"/>
        <end position="83"/>
    </location>
</feature>
<feature type="transmembrane region" description="Helical" evidence="7">
    <location>
        <begin position="177"/>
        <end position="194"/>
    </location>
</feature>
<dbReference type="PANTHER" id="PTHR30506:SF3">
    <property type="entry name" value="UPF0126 INNER MEMBRANE PROTEIN YADS-RELATED"/>
    <property type="match status" value="1"/>
</dbReference>
<reference evidence="9 10" key="1">
    <citation type="submission" date="2017-10" db="EMBL/GenBank/DDBJ databases">
        <title>The draft genome sequence of Lewinella nigricans NBRC 102662.</title>
        <authorList>
            <person name="Wang K."/>
        </authorList>
    </citation>
    <scope>NUCLEOTIDE SEQUENCE [LARGE SCALE GENOMIC DNA]</scope>
    <source>
        <strain evidence="9 10">NBRC 102662</strain>
    </source>
</reference>
<evidence type="ECO:0000256" key="6">
    <source>
        <dbReference type="ARBA" id="ARBA00023136"/>
    </source>
</evidence>
<name>A0A2D0NEF6_FLAN2</name>
<dbReference type="OrthoDB" id="9791874at2"/>
<evidence type="ECO:0000256" key="3">
    <source>
        <dbReference type="ARBA" id="ARBA00022475"/>
    </source>
</evidence>
<evidence type="ECO:0000256" key="7">
    <source>
        <dbReference type="SAM" id="Phobius"/>
    </source>
</evidence>
<dbReference type="Proteomes" id="UP000223913">
    <property type="component" value="Unassembled WGS sequence"/>
</dbReference>
<protein>
    <recommendedName>
        <fullName evidence="8">Glycine transporter domain-containing protein</fullName>
    </recommendedName>
</protein>
<proteinExistence type="inferred from homology"/>
<dbReference type="PANTHER" id="PTHR30506">
    <property type="entry name" value="INNER MEMBRANE PROTEIN"/>
    <property type="match status" value="1"/>
</dbReference>
<comment type="subcellular location">
    <subcellularLocation>
        <location evidence="1">Cell membrane</location>
        <topology evidence="1">Multi-pass membrane protein</topology>
    </subcellularLocation>
</comment>
<dbReference type="EMBL" id="PDUD01000017">
    <property type="protein sequence ID" value="PHN06756.1"/>
    <property type="molecule type" value="Genomic_DNA"/>
</dbReference>
<dbReference type="InterPro" id="IPR005115">
    <property type="entry name" value="Gly_transporter"/>
</dbReference>
<keyword evidence="3" id="KW-1003">Cell membrane</keyword>
<evidence type="ECO:0000256" key="1">
    <source>
        <dbReference type="ARBA" id="ARBA00004651"/>
    </source>
</evidence>
<evidence type="ECO:0000259" key="8">
    <source>
        <dbReference type="Pfam" id="PF03458"/>
    </source>
</evidence>
<organism evidence="9 10">
    <name type="scientific">Flavilitoribacter nigricans (strain ATCC 23147 / DSM 23189 / NBRC 102662 / NCIMB 1420 / SS-2)</name>
    <name type="common">Lewinella nigricans</name>
    <dbReference type="NCBI Taxonomy" id="1122177"/>
    <lineage>
        <taxon>Bacteria</taxon>
        <taxon>Pseudomonadati</taxon>
        <taxon>Bacteroidota</taxon>
        <taxon>Saprospiria</taxon>
        <taxon>Saprospirales</taxon>
        <taxon>Lewinellaceae</taxon>
        <taxon>Flavilitoribacter</taxon>
    </lineage>
</organism>
<evidence type="ECO:0000256" key="4">
    <source>
        <dbReference type="ARBA" id="ARBA00022692"/>
    </source>
</evidence>
<keyword evidence="4 7" id="KW-0812">Transmembrane</keyword>
<evidence type="ECO:0000313" key="9">
    <source>
        <dbReference type="EMBL" id="PHN06756.1"/>
    </source>
</evidence>
<keyword evidence="5 7" id="KW-1133">Transmembrane helix</keyword>
<dbReference type="Pfam" id="PF03458">
    <property type="entry name" value="Gly_transporter"/>
    <property type="match status" value="2"/>
</dbReference>
<dbReference type="RefSeq" id="WP_099150012.1">
    <property type="nucleotide sequence ID" value="NZ_PDUD01000017.1"/>
</dbReference>
<feature type="transmembrane region" description="Helical" evidence="7">
    <location>
        <begin position="6"/>
        <end position="27"/>
    </location>
</feature>
<feature type="domain" description="Glycine transporter" evidence="8">
    <location>
        <begin position="96"/>
        <end position="169"/>
    </location>
</feature>
<keyword evidence="6 7" id="KW-0472">Membrane</keyword>
<evidence type="ECO:0000256" key="5">
    <source>
        <dbReference type="ARBA" id="ARBA00022989"/>
    </source>
</evidence>
<comment type="similarity">
    <text evidence="2">Belongs to the UPF0126 family.</text>
</comment>
<feature type="transmembrane region" description="Helical" evidence="7">
    <location>
        <begin position="153"/>
        <end position="171"/>
    </location>
</feature>
<feature type="transmembrane region" description="Helical" evidence="7">
    <location>
        <begin position="121"/>
        <end position="141"/>
    </location>
</feature>
<dbReference type="AlphaFoldDB" id="A0A2D0NEF6"/>
<feature type="domain" description="Glycine transporter" evidence="8">
    <location>
        <begin position="10"/>
        <end position="84"/>
    </location>
</feature>
<feature type="transmembrane region" description="Helical" evidence="7">
    <location>
        <begin position="95"/>
        <end position="115"/>
    </location>
</feature>
<keyword evidence="10" id="KW-1185">Reference proteome</keyword>
<comment type="caution">
    <text evidence="9">The sequence shown here is derived from an EMBL/GenBank/DDBJ whole genome shotgun (WGS) entry which is preliminary data.</text>
</comment>
<evidence type="ECO:0000256" key="2">
    <source>
        <dbReference type="ARBA" id="ARBA00008193"/>
    </source>
</evidence>
<accession>A0A2D0NEF6</accession>
<sequence length="204" mass="22073">MSVIASWIYLIDIVGTFVFAISGALAASEKRFDIFGAGILALVTAVGGGTLRDVLIGSTPVGWMKDLNYLAVIVAAVLISFFFKHHILKLRRTMFLFDTIGIGLFTILGLQKTLALGLSPVIAILMGAVSAVFGGVLRDVLSNEVPLIFRKEIYATACLAGGLFFVLFQWIWPAPVINMLAGIAVVITIRALAVRRHWSLPVIR</sequence>